<name>A0A7S2R7I2_9STRA</name>
<evidence type="ECO:0008006" key="3">
    <source>
        <dbReference type="Google" id="ProtNLM"/>
    </source>
</evidence>
<evidence type="ECO:0000313" key="2">
    <source>
        <dbReference type="EMBL" id="CAD9661926.1"/>
    </source>
</evidence>
<dbReference type="EMBL" id="HBHI01008515">
    <property type="protein sequence ID" value="CAD9661926.1"/>
    <property type="molecule type" value="Transcribed_RNA"/>
</dbReference>
<evidence type="ECO:0000256" key="1">
    <source>
        <dbReference type="SAM" id="SignalP"/>
    </source>
</evidence>
<sequence length="254" mass="28343">MRKSAISLLSCLAIFARAMSVDSLEDASPMLELLPEYVNEQDDIALLDKDSPDEKGDFFVFLQKFPLEPIDVFFHTEVVVCNKDKFSTQQIELLEQEIAEMKDFAKVDKSVWSTWSMPCVELGYGGSFCEESCCSVPHGVNQLDYPLNAHRAVIMNADTEEKELYIYGSSDISGNQAFHDVCHNKCWSDWKGTDYNLITNNCNTFTSTVLSCVYGLSEKKPNLGISDMVDVTCANKCDALSKKFQPGGGETALM</sequence>
<accession>A0A7S2R7I2</accession>
<reference evidence="2" key="1">
    <citation type="submission" date="2021-01" db="EMBL/GenBank/DDBJ databases">
        <authorList>
            <person name="Corre E."/>
            <person name="Pelletier E."/>
            <person name="Niang G."/>
            <person name="Scheremetjew M."/>
            <person name="Finn R."/>
            <person name="Kale V."/>
            <person name="Holt S."/>
            <person name="Cochrane G."/>
            <person name="Meng A."/>
            <person name="Brown T."/>
            <person name="Cohen L."/>
        </authorList>
    </citation>
    <scope>NUCLEOTIDE SEQUENCE</scope>
    <source>
        <strain evidence="2">CCMP1452</strain>
    </source>
</reference>
<dbReference type="Gene3D" id="3.90.1720.30">
    <property type="entry name" value="PPPDE domains"/>
    <property type="match status" value="1"/>
</dbReference>
<dbReference type="InterPro" id="IPR042266">
    <property type="entry name" value="PPPDE_sf"/>
</dbReference>
<proteinExistence type="predicted"/>
<keyword evidence="1" id="KW-0732">Signal</keyword>
<dbReference type="AlphaFoldDB" id="A0A7S2R7I2"/>
<protein>
    <recommendedName>
        <fullName evidence="3">PPPDE domain-containing protein</fullName>
    </recommendedName>
</protein>
<feature type="chain" id="PRO_5030600058" description="PPPDE domain-containing protein" evidence="1">
    <location>
        <begin position="19"/>
        <end position="254"/>
    </location>
</feature>
<organism evidence="2">
    <name type="scientific">Eucampia antarctica</name>
    <dbReference type="NCBI Taxonomy" id="49252"/>
    <lineage>
        <taxon>Eukaryota</taxon>
        <taxon>Sar</taxon>
        <taxon>Stramenopiles</taxon>
        <taxon>Ochrophyta</taxon>
        <taxon>Bacillariophyta</taxon>
        <taxon>Mediophyceae</taxon>
        <taxon>Biddulphiophycidae</taxon>
        <taxon>Hemiaulales</taxon>
        <taxon>Hemiaulaceae</taxon>
        <taxon>Eucampia</taxon>
    </lineage>
</organism>
<feature type="signal peptide" evidence="1">
    <location>
        <begin position="1"/>
        <end position="18"/>
    </location>
</feature>
<gene>
    <name evidence="2" type="ORF">EANT1437_LOCUS4395</name>
</gene>